<reference evidence="1 2" key="1">
    <citation type="submission" date="2019-03" db="EMBL/GenBank/DDBJ databases">
        <title>New insights into Acidothiobacillus thiooxidans sulfur metabolism through coupled gene expression, solution geochemistry, microscopy and spectroscopy analyses.</title>
        <authorList>
            <person name="Camacho D."/>
            <person name="Frazao R."/>
            <person name="Fouillen A."/>
            <person name="Nanci A."/>
            <person name="Lang B.F."/>
            <person name="Apte S.C."/>
            <person name="Baron C."/>
            <person name="Warren L.A."/>
        </authorList>
    </citation>
    <scope>NUCLEOTIDE SEQUENCE [LARGE SCALE GENOMIC DNA]</scope>
    <source>
        <strain evidence="1 2">ATCC 19377</strain>
    </source>
</reference>
<dbReference type="EMBL" id="SZUV01000001">
    <property type="protein sequence ID" value="TQN51701.1"/>
    <property type="molecule type" value="Genomic_DNA"/>
</dbReference>
<proteinExistence type="predicted"/>
<gene>
    <name evidence="1" type="ORF">DLNHIDIE_01578</name>
</gene>
<dbReference type="AlphaFoldDB" id="A0A543Q5V4"/>
<dbReference type="Proteomes" id="UP000315403">
    <property type="component" value="Unassembled WGS sequence"/>
</dbReference>
<sequence>MLGRVSAGAGGDGAKAGTAGDAAADVTAAGMREIVDGAAGATRLVGAGRGVRTGTLTSRGGLGDSLGGAGTGLGAIGTVVRGDGGWGLGCGVAPGCGQETSWTAMGGVITGLGRGVGRNHRAKTARMPDSRIRASRKTTALGGCELAGNGSVLTAAPHG</sequence>
<protein>
    <submittedName>
        <fullName evidence="1">Uncharacterized protein</fullName>
    </submittedName>
</protein>
<comment type="caution">
    <text evidence="1">The sequence shown here is derived from an EMBL/GenBank/DDBJ whole genome shotgun (WGS) entry which is preliminary data.</text>
</comment>
<accession>A0A543Q5V4</accession>
<organism evidence="1 2">
    <name type="scientific">Acidithiobacillus thiooxidans ATCC 19377</name>
    <dbReference type="NCBI Taxonomy" id="637390"/>
    <lineage>
        <taxon>Bacteria</taxon>
        <taxon>Pseudomonadati</taxon>
        <taxon>Pseudomonadota</taxon>
        <taxon>Acidithiobacillia</taxon>
        <taxon>Acidithiobacillales</taxon>
        <taxon>Acidithiobacillaceae</taxon>
        <taxon>Acidithiobacillus</taxon>
    </lineage>
</organism>
<evidence type="ECO:0000313" key="2">
    <source>
        <dbReference type="Proteomes" id="UP000315403"/>
    </source>
</evidence>
<evidence type="ECO:0000313" key="1">
    <source>
        <dbReference type="EMBL" id="TQN51701.1"/>
    </source>
</evidence>
<name>A0A543Q5V4_ACITH</name>